<feature type="transmembrane region" description="Helical" evidence="1">
    <location>
        <begin position="68"/>
        <end position="85"/>
    </location>
</feature>
<dbReference type="InterPro" id="IPR036938">
    <property type="entry name" value="PAP2/HPO_sf"/>
</dbReference>
<keyword evidence="1" id="KW-0812">Transmembrane</keyword>
<feature type="transmembrane region" description="Helical" evidence="1">
    <location>
        <begin position="130"/>
        <end position="151"/>
    </location>
</feature>
<keyword evidence="1" id="KW-0472">Membrane</keyword>
<evidence type="ECO:0000259" key="2">
    <source>
        <dbReference type="SMART" id="SM00014"/>
    </source>
</evidence>
<evidence type="ECO:0000313" key="4">
    <source>
        <dbReference type="Proteomes" id="UP000571183"/>
    </source>
</evidence>
<name>A0A840DFM4_9MICO</name>
<feature type="transmembrane region" description="Helical" evidence="1">
    <location>
        <begin position="157"/>
        <end position="175"/>
    </location>
</feature>
<comment type="caution">
    <text evidence="3">The sequence shown here is derived from an EMBL/GenBank/DDBJ whole genome shotgun (WGS) entry which is preliminary data.</text>
</comment>
<dbReference type="EMBL" id="JACIFD010000011">
    <property type="protein sequence ID" value="MBB4071864.1"/>
    <property type="molecule type" value="Genomic_DNA"/>
</dbReference>
<keyword evidence="1" id="KW-1133">Transmembrane helix</keyword>
<accession>A0A840DFM4</accession>
<sequence>MALLLGAAAYVLGVQSSTGQHAEDAALQASTLNYDPGFPLSLVSPAFVFFAVAVLAVLGAIRWGFSRAVVVVVASLGAVALSQVLKQKILVRPDFWELGADNTFPSGHATIFAVLALGLVVIAPQILRGFMSVCAAAALALVGTQILLNGWHRPSDVFGAIMLALVCYCVMLGLLPAKAHNYAPGAGIAAFVLALTTGIAALVALLLAGYAWLASAHSAALWAGIFAVIAASCYGCKTVAGIVRYGKKA</sequence>
<dbReference type="InterPro" id="IPR000326">
    <property type="entry name" value="PAP2/HPO"/>
</dbReference>
<dbReference type="AlphaFoldDB" id="A0A840DFM4"/>
<protein>
    <recommendedName>
        <fullName evidence="2">Phosphatidic acid phosphatase type 2/haloperoxidase domain-containing protein</fullName>
    </recommendedName>
</protein>
<feature type="transmembrane region" description="Helical" evidence="1">
    <location>
        <begin position="38"/>
        <end position="61"/>
    </location>
</feature>
<dbReference type="SMART" id="SM00014">
    <property type="entry name" value="acidPPc"/>
    <property type="match status" value="1"/>
</dbReference>
<feature type="domain" description="Phosphatidic acid phosphatase type 2/haloperoxidase" evidence="2">
    <location>
        <begin position="70"/>
        <end position="172"/>
    </location>
</feature>
<feature type="transmembrane region" description="Helical" evidence="1">
    <location>
        <begin position="187"/>
        <end position="213"/>
    </location>
</feature>
<dbReference type="Gene3D" id="1.20.144.10">
    <property type="entry name" value="Phosphatidic acid phosphatase type 2/haloperoxidase"/>
    <property type="match status" value="1"/>
</dbReference>
<proteinExistence type="predicted"/>
<reference evidence="3" key="1">
    <citation type="submission" date="2020-08" db="EMBL/GenBank/DDBJ databases">
        <title>Sequencing the genomes of 1000 actinobacteria strains.</title>
        <authorList>
            <person name="Klenk H.-P."/>
        </authorList>
    </citation>
    <scope>NUCLEOTIDE SEQUENCE [LARGE SCALE GENOMIC DNA]</scope>
    <source>
        <strain evidence="3">DSM 27064</strain>
    </source>
</reference>
<feature type="transmembrane region" description="Helical" evidence="1">
    <location>
        <begin position="219"/>
        <end position="243"/>
    </location>
</feature>
<feature type="transmembrane region" description="Helical" evidence="1">
    <location>
        <begin position="105"/>
        <end position="123"/>
    </location>
</feature>
<gene>
    <name evidence="3" type="ORF">F5897_001183</name>
</gene>
<dbReference type="Proteomes" id="UP000571183">
    <property type="component" value="Unassembled WGS sequence"/>
</dbReference>
<keyword evidence="4" id="KW-1185">Reference proteome</keyword>
<evidence type="ECO:0000256" key="1">
    <source>
        <dbReference type="SAM" id="Phobius"/>
    </source>
</evidence>
<dbReference type="Pfam" id="PF01569">
    <property type="entry name" value="PAP2"/>
    <property type="match status" value="1"/>
</dbReference>
<evidence type="ECO:0000313" key="3">
    <source>
        <dbReference type="EMBL" id="MBB4071864.1"/>
    </source>
</evidence>
<organism evidence="3 4">
    <name type="scientific">Canibacter oris</name>
    <dbReference type="NCBI Taxonomy" id="1365628"/>
    <lineage>
        <taxon>Bacteria</taxon>
        <taxon>Bacillati</taxon>
        <taxon>Actinomycetota</taxon>
        <taxon>Actinomycetes</taxon>
        <taxon>Micrococcales</taxon>
        <taxon>Microbacteriaceae</taxon>
        <taxon>Canibacter</taxon>
    </lineage>
</organism>
<dbReference type="RefSeq" id="WP_158608056.1">
    <property type="nucleotide sequence ID" value="NZ_JACIFD010000011.1"/>
</dbReference>
<dbReference type="SUPFAM" id="SSF48317">
    <property type="entry name" value="Acid phosphatase/Vanadium-dependent haloperoxidase"/>
    <property type="match status" value="1"/>
</dbReference>